<keyword evidence="4 8" id="KW-0378">Hydrolase</keyword>
<dbReference type="Pfam" id="PF11975">
    <property type="entry name" value="Glyco_hydro_4C"/>
    <property type="match status" value="1"/>
</dbReference>
<evidence type="ECO:0000256" key="5">
    <source>
        <dbReference type="ARBA" id="ARBA00023027"/>
    </source>
</evidence>
<evidence type="ECO:0000259" key="9">
    <source>
        <dbReference type="Pfam" id="PF11975"/>
    </source>
</evidence>
<dbReference type="InterPro" id="IPR015955">
    <property type="entry name" value="Lactate_DH/Glyco_Ohase_4_C"/>
</dbReference>
<dbReference type="PANTHER" id="PTHR32092:SF5">
    <property type="entry name" value="6-PHOSPHO-BETA-GLUCOSIDASE"/>
    <property type="match status" value="1"/>
</dbReference>
<dbReference type="InterPro" id="IPR036291">
    <property type="entry name" value="NAD(P)-bd_dom_sf"/>
</dbReference>
<evidence type="ECO:0000313" key="10">
    <source>
        <dbReference type="EMBL" id="NSJ87429.1"/>
    </source>
</evidence>
<evidence type="ECO:0000256" key="6">
    <source>
        <dbReference type="ARBA" id="ARBA00023211"/>
    </source>
</evidence>
<protein>
    <submittedName>
        <fullName evidence="10">6-phospho-beta-glucosidase</fullName>
    </submittedName>
</protein>
<reference evidence="10 11" key="1">
    <citation type="journal article" date="2020" name="Cell Host Microbe">
        <title>Functional and Genomic Variation between Human-Derived Isolates of Lachnospiraceae Reveals Inter- and Intra-Species Diversity.</title>
        <authorList>
            <person name="Sorbara M.T."/>
            <person name="Littmann E.R."/>
            <person name="Fontana E."/>
            <person name="Moody T.U."/>
            <person name="Kohout C.E."/>
            <person name="Gjonbalaj M."/>
            <person name="Eaton V."/>
            <person name="Seok R."/>
            <person name="Leiner I.M."/>
            <person name="Pamer E.G."/>
        </authorList>
    </citation>
    <scope>NUCLEOTIDE SEQUENCE [LARGE SCALE GENOMIC DNA]</scope>
    <source>
        <strain evidence="10 11">MSK.15.26</strain>
    </source>
</reference>
<accession>A0ABX2IE84</accession>
<comment type="cofactor">
    <cofactor evidence="8">
        <name>NAD(+)</name>
        <dbReference type="ChEBI" id="CHEBI:57540"/>
    </cofactor>
    <text evidence="8">Binds 1 NAD(+) per subunit.</text>
</comment>
<keyword evidence="6" id="KW-0464">Manganese</keyword>
<keyword evidence="5 8" id="KW-0520">NAD</keyword>
<dbReference type="InterPro" id="IPR001088">
    <property type="entry name" value="Glyco_hydro_4"/>
</dbReference>
<dbReference type="SUPFAM" id="SSF51735">
    <property type="entry name" value="NAD(P)-binding Rossmann-fold domains"/>
    <property type="match status" value="1"/>
</dbReference>
<gene>
    <name evidence="10" type="ORF">G5A70_14910</name>
</gene>
<dbReference type="CDD" id="cd05296">
    <property type="entry name" value="GH4_P_beta_glucosidase"/>
    <property type="match status" value="1"/>
</dbReference>
<dbReference type="EMBL" id="JAAITA010000036">
    <property type="protein sequence ID" value="NSJ87429.1"/>
    <property type="molecule type" value="Genomic_DNA"/>
</dbReference>
<sequence length="441" mass="49477">MRRGVKIVTIGGGSSYTPELVDGFLKRYESLPVRELWLVDVPQGKEKMEIVAGLARRMVAKAGVPMEIHTTLNRREALKDADFVTTQLRVGQLQARIKDERIPLSHGILGQETNGAGGLFKGMRTIPVIMDICRDMKELCPKAWLINFTNPVGMVMEGINRYGEFDKIIGLCNVPIGMHKAIAELLNRPLDEVDVTFGGLNHMVFATKVVVDGKDVTKEVLKLWGDQSVKNIKGVVWNPEFIKELGVLPCSYHRYYYMTKEYLEEELEKFEKHEVRAEFVKAVEDKLFALYQDETLCEKPKLLEERGGAYYSDAACSLIDSIYNDRGDIQVVNTKNNGAIENFEVDETVEVSCRITKNGPVPVTVGKLPKAVNGLIQQIKSFELAGSEAAVTGSKSKALLALMINPLVMSQKTAEIVLEELLEAHKEYLPQFFPKEEKEHD</sequence>
<dbReference type="InterPro" id="IPR022616">
    <property type="entry name" value="Glyco_hydro_4_C"/>
</dbReference>
<dbReference type="SUPFAM" id="SSF56327">
    <property type="entry name" value="LDH C-terminal domain-like"/>
    <property type="match status" value="1"/>
</dbReference>
<keyword evidence="3" id="KW-0479">Metal-binding</keyword>
<dbReference type="PRINTS" id="PR00732">
    <property type="entry name" value="GLHYDRLASE4"/>
</dbReference>
<dbReference type="RefSeq" id="WP_173750252.1">
    <property type="nucleotide sequence ID" value="NZ_JAAITA010000036.1"/>
</dbReference>
<evidence type="ECO:0000256" key="7">
    <source>
        <dbReference type="ARBA" id="ARBA00023295"/>
    </source>
</evidence>
<comment type="caution">
    <text evidence="10">The sequence shown here is derived from an EMBL/GenBank/DDBJ whole genome shotgun (WGS) entry which is preliminary data.</text>
</comment>
<evidence type="ECO:0000256" key="8">
    <source>
        <dbReference type="RuleBase" id="RU361152"/>
    </source>
</evidence>
<evidence type="ECO:0000256" key="4">
    <source>
        <dbReference type="ARBA" id="ARBA00022801"/>
    </source>
</evidence>
<dbReference type="Gene3D" id="3.90.110.10">
    <property type="entry name" value="Lactate dehydrogenase/glycoside hydrolase, family 4, C-terminal"/>
    <property type="match status" value="1"/>
</dbReference>
<dbReference type="Proteomes" id="UP000822142">
    <property type="component" value="Unassembled WGS sequence"/>
</dbReference>
<evidence type="ECO:0000256" key="1">
    <source>
        <dbReference type="ARBA" id="ARBA00010141"/>
    </source>
</evidence>
<proteinExistence type="inferred from homology"/>
<feature type="domain" description="Glycosyl hydrolase family 4 C-terminal" evidence="9">
    <location>
        <begin position="198"/>
        <end position="408"/>
    </location>
</feature>
<evidence type="ECO:0000256" key="2">
    <source>
        <dbReference type="ARBA" id="ARBA00011881"/>
    </source>
</evidence>
<organism evidence="10 11">
    <name type="scientific">Blautia hansenii</name>
    <name type="common">Ruminococcus hansenii</name>
    <dbReference type="NCBI Taxonomy" id="1322"/>
    <lineage>
        <taxon>Bacteria</taxon>
        <taxon>Bacillati</taxon>
        <taxon>Bacillota</taxon>
        <taxon>Clostridia</taxon>
        <taxon>Lachnospirales</taxon>
        <taxon>Lachnospiraceae</taxon>
        <taxon>Blautia</taxon>
    </lineage>
</organism>
<keyword evidence="11" id="KW-1185">Reference proteome</keyword>
<comment type="subunit">
    <text evidence="2">Homotetramer.</text>
</comment>
<name>A0ABX2IE84_BLAHA</name>
<evidence type="ECO:0000256" key="3">
    <source>
        <dbReference type="ARBA" id="ARBA00022723"/>
    </source>
</evidence>
<dbReference type="Gene3D" id="3.40.50.720">
    <property type="entry name" value="NAD(P)-binding Rossmann-like Domain"/>
    <property type="match status" value="1"/>
</dbReference>
<dbReference type="Pfam" id="PF02056">
    <property type="entry name" value="Glyco_hydro_4"/>
    <property type="match status" value="1"/>
</dbReference>
<dbReference type="PANTHER" id="PTHR32092">
    <property type="entry name" value="6-PHOSPHO-BETA-GLUCOSIDASE-RELATED"/>
    <property type="match status" value="1"/>
</dbReference>
<comment type="similarity">
    <text evidence="1 8">Belongs to the glycosyl hydrolase 4 family.</text>
</comment>
<evidence type="ECO:0000313" key="11">
    <source>
        <dbReference type="Proteomes" id="UP000822142"/>
    </source>
</evidence>
<keyword evidence="7 8" id="KW-0326">Glycosidase</keyword>